<dbReference type="InterPro" id="IPR050542">
    <property type="entry name" value="Glycosyl_Hydrlase18_Chitinase"/>
</dbReference>
<reference evidence="9" key="1">
    <citation type="journal article" date="2016" name="Nature">
        <title>The genome of the seagrass Zostera marina reveals angiosperm adaptation to the sea.</title>
        <authorList>
            <person name="Olsen J.L."/>
            <person name="Rouze P."/>
            <person name="Verhelst B."/>
            <person name="Lin Y.-C."/>
            <person name="Bayer T."/>
            <person name="Collen J."/>
            <person name="Dattolo E."/>
            <person name="De Paoli E."/>
            <person name="Dittami S."/>
            <person name="Maumus F."/>
            <person name="Michel G."/>
            <person name="Kersting A."/>
            <person name="Lauritano C."/>
            <person name="Lohaus R."/>
            <person name="Toepel M."/>
            <person name="Tonon T."/>
            <person name="Vanneste K."/>
            <person name="Amirebrahimi M."/>
            <person name="Brakel J."/>
            <person name="Bostroem C."/>
            <person name="Chovatia M."/>
            <person name="Grimwood J."/>
            <person name="Jenkins J.W."/>
            <person name="Jueterbock A."/>
            <person name="Mraz A."/>
            <person name="Stam W.T."/>
            <person name="Tice H."/>
            <person name="Bornberg-Bauer E."/>
            <person name="Green P.J."/>
            <person name="Pearson G.A."/>
            <person name="Procaccini G."/>
            <person name="Duarte C.M."/>
            <person name="Schmutz J."/>
            <person name="Reusch T.B.H."/>
            <person name="Van de Peer Y."/>
        </authorList>
    </citation>
    <scope>NUCLEOTIDE SEQUENCE [LARGE SCALE GENOMIC DNA]</scope>
    <source>
        <strain evidence="9">cv. Finnish</strain>
    </source>
</reference>
<dbReference type="STRING" id="29655.A0A0K9PEW8"/>
<dbReference type="GO" id="GO:0005975">
    <property type="term" value="P:carbohydrate metabolic process"/>
    <property type="evidence" value="ECO:0007669"/>
    <property type="project" value="InterPro"/>
</dbReference>
<evidence type="ECO:0000256" key="2">
    <source>
        <dbReference type="ARBA" id="ARBA00022729"/>
    </source>
</evidence>
<evidence type="ECO:0000313" key="8">
    <source>
        <dbReference type="EMBL" id="KMZ67506.1"/>
    </source>
</evidence>
<feature type="domain" description="GH18" evidence="7">
    <location>
        <begin position="28"/>
        <end position="101"/>
    </location>
</feature>
<keyword evidence="2" id="KW-0732">Signal</keyword>
<dbReference type="GO" id="GO:0006032">
    <property type="term" value="P:chitin catabolic process"/>
    <property type="evidence" value="ECO:0007669"/>
    <property type="project" value="UniProtKB-KW"/>
</dbReference>
<comment type="catalytic activity">
    <reaction evidence="1">
        <text>Random endo-hydrolysis of N-acetyl-beta-D-glucosaminide (1-&gt;4)-beta-linkages in chitin and chitodextrins.</text>
        <dbReference type="EC" id="3.2.1.14"/>
    </reaction>
</comment>
<accession>A0A0K9PEW8</accession>
<proteinExistence type="predicted"/>
<organism evidence="8 9">
    <name type="scientific">Zostera marina</name>
    <name type="common">Eelgrass</name>
    <dbReference type="NCBI Taxonomy" id="29655"/>
    <lineage>
        <taxon>Eukaryota</taxon>
        <taxon>Viridiplantae</taxon>
        <taxon>Streptophyta</taxon>
        <taxon>Embryophyta</taxon>
        <taxon>Tracheophyta</taxon>
        <taxon>Spermatophyta</taxon>
        <taxon>Magnoliopsida</taxon>
        <taxon>Liliopsida</taxon>
        <taxon>Zosteraceae</taxon>
        <taxon>Zostera</taxon>
    </lineage>
</organism>
<gene>
    <name evidence="8" type="ORF">ZOSMA_265G00150</name>
</gene>
<dbReference type="InterPro" id="IPR017853">
    <property type="entry name" value="GH"/>
</dbReference>
<name>A0A0K9PEW8_ZOSMR</name>
<keyword evidence="9" id="KW-1185">Reference proteome</keyword>
<evidence type="ECO:0000259" key="7">
    <source>
        <dbReference type="PROSITE" id="PS51910"/>
    </source>
</evidence>
<feature type="region of interest" description="Disordered" evidence="6">
    <location>
        <begin position="17"/>
        <end position="43"/>
    </location>
</feature>
<evidence type="ECO:0000256" key="1">
    <source>
        <dbReference type="ARBA" id="ARBA00000822"/>
    </source>
</evidence>
<dbReference type="SUPFAM" id="SSF51445">
    <property type="entry name" value="(Trans)glycosidases"/>
    <property type="match status" value="1"/>
</dbReference>
<evidence type="ECO:0000256" key="6">
    <source>
        <dbReference type="SAM" id="MobiDB-lite"/>
    </source>
</evidence>
<keyword evidence="3" id="KW-0624">Polysaccharide degradation</keyword>
<comment type="caution">
    <text evidence="8">The sequence shown here is derived from an EMBL/GenBank/DDBJ whole genome shotgun (WGS) entry which is preliminary data.</text>
</comment>
<dbReference type="OrthoDB" id="6020543at2759"/>
<evidence type="ECO:0000256" key="3">
    <source>
        <dbReference type="ARBA" id="ARBA00023024"/>
    </source>
</evidence>
<dbReference type="Gene3D" id="3.20.20.80">
    <property type="entry name" value="Glycosidases"/>
    <property type="match status" value="1"/>
</dbReference>
<evidence type="ECO:0000313" key="9">
    <source>
        <dbReference type="Proteomes" id="UP000036987"/>
    </source>
</evidence>
<keyword evidence="5" id="KW-0119">Carbohydrate metabolism</keyword>
<sequence length="101" mass="10714">MSSAELAMGSARVPLSVLRNSQSRARNGRLVRNRGPQSRARNEGSLSLACATGNYKYINIAFLVNSGTGCASKMRSQIQACKNRGVKVLLSLGGATGMGRR</sequence>
<dbReference type="PROSITE" id="PS51910">
    <property type="entry name" value="GH18_2"/>
    <property type="match status" value="1"/>
</dbReference>
<dbReference type="PANTHER" id="PTHR45708:SF22">
    <property type="entry name" value="ACIDIC ENDOCHITINASE"/>
    <property type="match status" value="1"/>
</dbReference>
<dbReference type="GO" id="GO:0008843">
    <property type="term" value="F:endochitinase activity"/>
    <property type="evidence" value="ECO:0007669"/>
    <property type="project" value="UniProtKB-EC"/>
</dbReference>
<dbReference type="EMBL" id="LFYR01000903">
    <property type="protein sequence ID" value="KMZ67506.1"/>
    <property type="molecule type" value="Genomic_DNA"/>
</dbReference>
<protein>
    <recommendedName>
        <fullName evidence="7">GH18 domain-containing protein</fullName>
    </recommendedName>
</protein>
<evidence type="ECO:0000256" key="5">
    <source>
        <dbReference type="ARBA" id="ARBA00023277"/>
    </source>
</evidence>
<dbReference type="PANTHER" id="PTHR45708">
    <property type="entry name" value="ENDOCHITINASE"/>
    <property type="match status" value="1"/>
</dbReference>
<dbReference type="Proteomes" id="UP000036987">
    <property type="component" value="Unassembled WGS sequence"/>
</dbReference>
<keyword evidence="3" id="KW-0146">Chitin degradation</keyword>
<keyword evidence="4" id="KW-1015">Disulfide bond</keyword>
<dbReference type="InterPro" id="IPR001223">
    <property type="entry name" value="Glyco_hydro18_cat"/>
</dbReference>
<dbReference type="AlphaFoldDB" id="A0A0K9PEW8"/>
<evidence type="ECO:0000256" key="4">
    <source>
        <dbReference type="ARBA" id="ARBA00023157"/>
    </source>
</evidence>